<feature type="domain" description="Bacterial Ig" evidence="8">
    <location>
        <begin position="167"/>
        <end position="248"/>
    </location>
</feature>
<evidence type="ECO:0000256" key="1">
    <source>
        <dbReference type="ARBA" id="ARBA00004168"/>
    </source>
</evidence>
<protein>
    <submittedName>
        <fullName evidence="9">Uncharacterized protein</fullName>
    </submittedName>
</protein>
<evidence type="ECO:0000256" key="5">
    <source>
        <dbReference type="ARBA" id="ARBA00023088"/>
    </source>
</evidence>
<keyword evidence="10" id="KW-1185">Reference proteome</keyword>
<feature type="compositionally biased region" description="Polar residues" evidence="6">
    <location>
        <begin position="669"/>
        <end position="680"/>
    </location>
</feature>
<dbReference type="AlphaFoldDB" id="A0A239UJ55"/>
<comment type="caution">
    <text evidence="9">The sequence shown here is derived from an EMBL/GenBank/DDBJ whole genome shotgun (WGS) entry which is preliminary data.</text>
</comment>
<evidence type="ECO:0000256" key="4">
    <source>
        <dbReference type="ARBA" id="ARBA00022729"/>
    </source>
</evidence>
<evidence type="ECO:0000256" key="3">
    <source>
        <dbReference type="ARBA" id="ARBA00022525"/>
    </source>
</evidence>
<dbReference type="Proteomes" id="UP000321736">
    <property type="component" value="Unassembled WGS sequence"/>
</dbReference>
<dbReference type="Pfam" id="PF00746">
    <property type="entry name" value="Gram_pos_anchor"/>
    <property type="match status" value="1"/>
</dbReference>
<feature type="compositionally biased region" description="Acidic residues" evidence="6">
    <location>
        <begin position="651"/>
        <end position="666"/>
    </location>
</feature>
<keyword evidence="2" id="KW-0134">Cell wall</keyword>
<evidence type="ECO:0000259" key="8">
    <source>
        <dbReference type="Pfam" id="PF17936"/>
    </source>
</evidence>
<dbReference type="NCBIfam" id="TIGR01167">
    <property type="entry name" value="LPXTG_anchor"/>
    <property type="match status" value="1"/>
</dbReference>
<dbReference type="EMBL" id="BKAR01000026">
    <property type="protein sequence ID" value="GEP85335.1"/>
    <property type="molecule type" value="Genomic_DNA"/>
</dbReference>
<dbReference type="OrthoDB" id="2414424at2"/>
<feature type="domain" description="Bacterial Ig" evidence="8">
    <location>
        <begin position="252"/>
        <end position="332"/>
    </location>
</feature>
<evidence type="ECO:0000313" key="10">
    <source>
        <dbReference type="Proteomes" id="UP000321736"/>
    </source>
</evidence>
<feature type="region of interest" description="Disordered" evidence="6">
    <location>
        <begin position="623"/>
        <end position="681"/>
    </location>
</feature>
<name>A0A239UJ55_9STAP</name>
<sequence>MTYVLTDKGFTVNTETQADADRRYDEAIQGDTERLVLDIKAHPERDYRTKLFHVMQGVKFASPDLKTELEIILTPLAEKYYVSTPTIEPIEAGADTLSGKGDPESTITVTLPNRQIVKTEVDKDSNWKVQLPEDIVLKHNDVTLVKATGELGSVSKDVIVTAVDTQAPAQPVINRIEAGSAEINGTSEPESLVIITLPDNQKVESTTDKQGNWKVTLGTPLNHGQNVKAEAQDAAGNKSIMLSQIVEDTISPVKPVIQPIEAGTNHISGTSEPNSTVILSIPEGKTLEVLTDAHGNWEANLQQILNYNDEVKAVAKDVAGNTSSESGIIVKDTKSPAAPVIKAIEAGSTEISGASEPNSTVVITLPDNKVVEVQADAQGNWKATLPSVLHHNGEVSAIAKDLANNESSKATQIVKDTKAPTTPAINAIEAGSTEISGASEPNSTVIITIPGDKIVEVQADAQGNWKATSLSVLHHNDEVSAIAKDIANNESPKAIQIVKDTIAPAIPSIEPVKESDKKIVGLADPFTIIHVELSANSPILIEADASGKWEYYLNEKQKLEGNTLIKVFATDKAENKSAQNESLIEALKSTVVEVPVTEVEENLSEPTFEVTEEEIYEPLKLPEEENFEEETSEEFESTEMEQPEDPFATAENEEIENEELEADDEVNNSQTDTSLVSQNTDEIEEEFVSISPIILETGEEVDAEEENLNSEKNPLIENDDIYKENITCSDNENLDIEESKASITPVEEEQLKDEDDLIINKEDKEILLDKTITKEISANVFKAEEKTEAISQRKNKNSVQNLQKVKSKYIAKRSKSADKQDTAINKKLPTTGQDNKNILIGGLLVLLGTLFSNRRFKRNNKAER</sequence>
<organism evidence="9 10">
    <name type="scientific">Staphylococcus piscifermentans</name>
    <dbReference type="NCBI Taxonomy" id="70258"/>
    <lineage>
        <taxon>Bacteria</taxon>
        <taxon>Bacillati</taxon>
        <taxon>Bacillota</taxon>
        <taxon>Bacilli</taxon>
        <taxon>Bacillales</taxon>
        <taxon>Staphylococcaceae</taxon>
        <taxon>Staphylococcus</taxon>
    </lineage>
</organism>
<feature type="domain" description="Gram-positive cocci surface proteins LPxTG" evidence="7">
    <location>
        <begin position="825"/>
        <end position="861"/>
    </location>
</feature>
<keyword evidence="4" id="KW-0732">Signal</keyword>
<dbReference type="Gene3D" id="2.60.40.10">
    <property type="entry name" value="Immunoglobulins"/>
    <property type="match status" value="6"/>
</dbReference>
<evidence type="ECO:0000313" key="9">
    <source>
        <dbReference type="EMBL" id="GEP85335.1"/>
    </source>
</evidence>
<dbReference type="InterPro" id="IPR041498">
    <property type="entry name" value="Big_6"/>
</dbReference>
<evidence type="ECO:0000256" key="2">
    <source>
        <dbReference type="ARBA" id="ARBA00022512"/>
    </source>
</evidence>
<feature type="domain" description="Bacterial Ig" evidence="8">
    <location>
        <begin position="419"/>
        <end position="499"/>
    </location>
</feature>
<dbReference type="RefSeq" id="WP_095107135.1">
    <property type="nucleotide sequence ID" value="NZ_BKAR01000026.1"/>
</dbReference>
<evidence type="ECO:0000259" key="7">
    <source>
        <dbReference type="Pfam" id="PF00746"/>
    </source>
</evidence>
<proteinExistence type="predicted"/>
<keyword evidence="3" id="KW-0964">Secreted</keyword>
<dbReference type="InterPro" id="IPR013783">
    <property type="entry name" value="Ig-like_fold"/>
</dbReference>
<dbReference type="InterPro" id="IPR019931">
    <property type="entry name" value="LPXTG_anchor"/>
</dbReference>
<accession>A0A239UJ55</accession>
<dbReference type="Pfam" id="PF17936">
    <property type="entry name" value="Big_6"/>
    <property type="match status" value="4"/>
</dbReference>
<feature type="compositionally biased region" description="Acidic residues" evidence="6">
    <location>
        <begin position="624"/>
        <end position="644"/>
    </location>
</feature>
<evidence type="ECO:0000256" key="6">
    <source>
        <dbReference type="SAM" id="MobiDB-lite"/>
    </source>
</evidence>
<reference evidence="9 10" key="1">
    <citation type="submission" date="2019-07" db="EMBL/GenBank/DDBJ databases">
        <title>Whole genome shotgun sequence of Staphylococcus piscifermentans NBRC 109625.</title>
        <authorList>
            <person name="Hosoyama A."/>
            <person name="Uohara A."/>
            <person name="Ohji S."/>
            <person name="Ichikawa N."/>
        </authorList>
    </citation>
    <scope>NUCLEOTIDE SEQUENCE [LARGE SCALE GENOMIC DNA]</scope>
    <source>
        <strain evidence="9 10">NBRC 109625</strain>
    </source>
</reference>
<keyword evidence="5" id="KW-0572">Peptidoglycan-anchor</keyword>
<dbReference type="NCBIfam" id="NF033510">
    <property type="entry name" value="Ca_tandemer"/>
    <property type="match status" value="3"/>
</dbReference>
<gene>
    <name evidence="9" type="ORF">SPI02_19200</name>
</gene>
<feature type="domain" description="Bacterial Ig" evidence="8">
    <location>
        <begin position="336"/>
        <end position="416"/>
    </location>
</feature>
<comment type="subcellular location">
    <subcellularLocation>
        <location evidence="1">Secreted</location>
        <location evidence="1">Cell wall</location>
        <topology evidence="1">Peptidoglycan-anchor</topology>
    </subcellularLocation>
</comment>